<dbReference type="InterPro" id="IPR027385">
    <property type="entry name" value="Beta-barrel_OMP"/>
</dbReference>
<evidence type="ECO:0000313" key="5">
    <source>
        <dbReference type="Proteomes" id="UP001139488"/>
    </source>
</evidence>
<keyword evidence="1 2" id="KW-0732">Signal</keyword>
<dbReference type="Pfam" id="PF13505">
    <property type="entry name" value="OMP_b-brl"/>
    <property type="match status" value="1"/>
</dbReference>
<feature type="domain" description="Outer membrane protein beta-barrel" evidence="3">
    <location>
        <begin position="9"/>
        <end position="167"/>
    </location>
</feature>
<gene>
    <name evidence="4" type="ORF">LNL84_06530</name>
</gene>
<organism evidence="4 5">
    <name type="scientific">Vibrio gelatinilyticus</name>
    <dbReference type="NCBI Taxonomy" id="2893468"/>
    <lineage>
        <taxon>Bacteria</taxon>
        <taxon>Pseudomonadati</taxon>
        <taxon>Pseudomonadota</taxon>
        <taxon>Gammaproteobacteria</taxon>
        <taxon>Vibrionales</taxon>
        <taxon>Vibrionaceae</taxon>
        <taxon>Vibrio</taxon>
    </lineage>
</organism>
<reference evidence="4" key="1">
    <citation type="submission" date="2021-11" db="EMBL/GenBank/DDBJ databases">
        <title>Vibrio ZSDE26 sp. nov. and Vibrio ZSDZ34 sp. nov., isolated from coastal seawater in Qingdao.</title>
        <authorList>
            <person name="Zhang P."/>
        </authorList>
    </citation>
    <scope>NUCLEOTIDE SEQUENCE</scope>
    <source>
        <strain evidence="4">ZSDZ34</strain>
    </source>
</reference>
<proteinExistence type="predicted"/>
<name>A0A9X1W9I7_9VIBR</name>
<dbReference type="InterPro" id="IPR011250">
    <property type="entry name" value="OMP/PagP_B-barrel"/>
</dbReference>
<evidence type="ECO:0000256" key="2">
    <source>
        <dbReference type="SAM" id="SignalP"/>
    </source>
</evidence>
<feature type="signal peptide" evidence="2">
    <location>
        <begin position="1"/>
        <end position="21"/>
    </location>
</feature>
<dbReference type="SUPFAM" id="SSF56925">
    <property type="entry name" value="OMPA-like"/>
    <property type="match status" value="1"/>
</dbReference>
<protein>
    <submittedName>
        <fullName evidence="4">Porin family protein</fullName>
    </submittedName>
</protein>
<accession>A0A9X1W9I7</accession>
<dbReference type="RefSeq" id="WP_244356052.1">
    <property type="nucleotide sequence ID" value="NZ_JAJNNZ010000004.1"/>
</dbReference>
<evidence type="ECO:0000259" key="3">
    <source>
        <dbReference type="Pfam" id="PF13505"/>
    </source>
</evidence>
<sequence>MKTLQKTALIISAITTVPAMAQGVYLGSAIGTSTQENEFVRTDTHGGYLKVGYRLNDFIAAEYRFGVVDKNTSDLDLSSYNSLYLRGSYPLDENFELYGMVGQTISKIGGDTVSGDDSTLNVTSPSFGIGARYSATDNIGISAEYNAISTKRDYDLSGVFLSVDYQF</sequence>
<evidence type="ECO:0000313" key="4">
    <source>
        <dbReference type="EMBL" id="MCJ2376488.1"/>
    </source>
</evidence>
<feature type="chain" id="PRO_5040931440" evidence="2">
    <location>
        <begin position="22"/>
        <end position="167"/>
    </location>
</feature>
<keyword evidence="5" id="KW-1185">Reference proteome</keyword>
<dbReference type="Gene3D" id="2.40.160.20">
    <property type="match status" value="1"/>
</dbReference>
<comment type="caution">
    <text evidence="4">The sequence shown here is derived from an EMBL/GenBank/DDBJ whole genome shotgun (WGS) entry which is preliminary data.</text>
</comment>
<dbReference type="EMBL" id="JAJNNZ010000004">
    <property type="protein sequence ID" value="MCJ2376488.1"/>
    <property type="molecule type" value="Genomic_DNA"/>
</dbReference>
<evidence type="ECO:0000256" key="1">
    <source>
        <dbReference type="ARBA" id="ARBA00022729"/>
    </source>
</evidence>
<dbReference type="AlphaFoldDB" id="A0A9X1W9I7"/>
<dbReference type="Proteomes" id="UP001139488">
    <property type="component" value="Unassembled WGS sequence"/>
</dbReference>